<dbReference type="InterPro" id="IPR006619">
    <property type="entry name" value="PGRP_domain_met/bac"/>
</dbReference>
<gene>
    <name evidence="4" type="ORF">PSA7680_02464</name>
</gene>
<protein>
    <submittedName>
        <fullName evidence="4">N-acetylmuramoyl-L-alanine amidase</fullName>
    </submittedName>
</protein>
<dbReference type="AlphaFoldDB" id="A0A1Y5SYC1"/>
<dbReference type="PANTHER" id="PTHR11022">
    <property type="entry name" value="PEPTIDOGLYCAN RECOGNITION PROTEIN"/>
    <property type="match status" value="1"/>
</dbReference>
<dbReference type="Gene3D" id="1.10.101.10">
    <property type="entry name" value="PGBD-like superfamily/PGBD"/>
    <property type="match status" value="1"/>
</dbReference>
<dbReference type="InterPro" id="IPR036365">
    <property type="entry name" value="PGBD-like_sf"/>
</dbReference>
<dbReference type="OrthoDB" id="8754850at2"/>
<dbReference type="SMART" id="SM00701">
    <property type="entry name" value="PGRP"/>
    <property type="match status" value="1"/>
</dbReference>
<dbReference type="SUPFAM" id="SSF47090">
    <property type="entry name" value="PGBD-like"/>
    <property type="match status" value="2"/>
</dbReference>
<keyword evidence="5" id="KW-1185">Reference proteome</keyword>
<dbReference type="InterPro" id="IPR036505">
    <property type="entry name" value="Amidase/PGRP_sf"/>
</dbReference>
<evidence type="ECO:0000313" key="5">
    <source>
        <dbReference type="Proteomes" id="UP000193409"/>
    </source>
</evidence>
<dbReference type="CDD" id="cd06583">
    <property type="entry name" value="PGRP"/>
    <property type="match status" value="1"/>
</dbReference>
<accession>A0A1Y5SYC1</accession>
<dbReference type="InterPro" id="IPR002502">
    <property type="entry name" value="Amidase_domain"/>
</dbReference>
<feature type="domain" description="Peptidoglycan recognition protein family" evidence="3">
    <location>
        <begin position="102"/>
        <end position="240"/>
    </location>
</feature>
<dbReference type="Pfam" id="PF01510">
    <property type="entry name" value="Amidase_2"/>
    <property type="match status" value="1"/>
</dbReference>
<dbReference type="GO" id="GO:0008745">
    <property type="term" value="F:N-acetylmuramoyl-L-alanine amidase activity"/>
    <property type="evidence" value="ECO:0007669"/>
    <property type="project" value="InterPro"/>
</dbReference>
<dbReference type="GO" id="GO:0008270">
    <property type="term" value="F:zinc ion binding"/>
    <property type="evidence" value="ECO:0007669"/>
    <property type="project" value="InterPro"/>
</dbReference>
<reference evidence="4 5" key="1">
    <citation type="submission" date="2017-03" db="EMBL/GenBank/DDBJ databases">
        <authorList>
            <person name="Afonso C.L."/>
            <person name="Miller P.J."/>
            <person name="Scott M.A."/>
            <person name="Spackman E."/>
            <person name="Goraichik I."/>
            <person name="Dimitrov K.M."/>
            <person name="Suarez D.L."/>
            <person name="Swayne D.E."/>
        </authorList>
    </citation>
    <scope>NUCLEOTIDE SEQUENCE [LARGE SCALE GENOMIC DNA]</scope>
    <source>
        <strain evidence="4 5">CECT 7680</strain>
    </source>
</reference>
<dbReference type="GO" id="GO:0009253">
    <property type="term" value="P:peptidoglycan catabolic process"/>
    <property type="evidence" value="ECO:0007669"/>
    <property type="project" value="InterPro"/>
</dbReference>
<dbReference type="Proteomes" id="UP000193409">
    <property type="component" value="Unassembled WGS sequence"/>
</dbReference>
<dbReference type="Gene3D" id="3.40.80.10">
    <property type="entry name" value="Peptidoglycan recognition protein-like"/>
    <property type="match status" value="1"/>
</dbReference>
<feature type="domain" description="N-acetylmuramoyl-L-alanine amidase" evidence="2">
    <location>
        <begin position="106"/>
        <end position="246"/>
    </location>
</feature>
<dbReference type="SMART" id="SM00644">
    <property type="entry name" value="Ami_2"/>
    <property type="match status" value="1"/>
</dbReference>
<sequence length="257" mass="28233">MTIFDIQKHLKALGHDPGPIDGVWGSRTRAALLSLLYVLRAIAVPGAASWNVARQRMAAEQAIMAASGFDTGPIDGLDGPRTQAARAQFQAQRNHSLDEVAPSAHSEIRQGRARHLVREIVIHSSATRPDWMGNNSLREQVEEIRVWHRARGWRDIGYHWIIGRDGSMLPGRPETEVGAHVQGHNSGTIGICLIGGFGSAATDRFSDHFTARQGITLEQQIQAISMRTPITRVSGHNEYAAKACPGFNVTRWLEGNQ</sequence>
<dbReference type="InterPro" id="IPR015510">
    <property type="entry name" value="PGRP"/>
</dbReference>
<dbReference type="InterPro" id="IPR036366">
    <property type="entry name" value="PGBDSf"/>
</dbReference>
<organism evidence="4 5">
    <name type="scientific">Pseudoruegeria aquimaris</name>
    <dbReference type="NCBI Taxonomy" id="393663"/>
    <lineage>
        <taxon>Bacteria</taxon>
        <taxon>Pseudomonadati</taxon>
        <taxon>Pseudomonadota</taxon>
        <taxon>Alphaproteobacteria</taxon>
        <taxon>Rhodobacterales</taxon>
        <taxon>Roseobacteraceae</taxon>
        <taxon>Pseudoruegeria</taxon>
    </lineage>
</organism>
<evidence type="ECO:0000313" key="4">
    <source>
        <dbReference type="EMBL" id="SLN47909.1"/>
    </source>
</evidence>
<dbReference type="RefSeq" id="WP_085869014.1">
    <property type="nucleotide sequence ID" value="NZ_FWFQ01000017.1"/>
</dbReference>
<evidence type="ECO:0000256" key="1">
    <source>
        <dbReference type="ARBA" id="ARBA00007553"/>
    </source>
</evidence>
<dbReference type="SUPFAM" id="SSF55846">
    <property type="entry name" value="N-acetylmuramoyl-L-alanine amidase-like"/>
    <property type="match status" value="1"/>
</dbReference>
<comment type="similarity">
    <text evidence="1">Belongs to the N-acetylmuramoyl-L-alanine amidase 2 family.</text>
</comment>
<evidence type="ECO:0000259" key="3">
    <source>
        <dbReference type="SMART" id="SM00701"/>
    </source>
</evidence>
<evidence type="ECO:0000259" key="2">
    <source>
        <dbReference type="SMART" id="SM00644"/>
    </source>
</evidence>
<proteinExistence type="inferred from homology"/>
<name>A0A1Y5SYC1_9RHOB</name>
<dbReference type="PANTHER" id="PTHR11022:SF41">
    <property type="entry name" value="PEPTIDOGLYCAN-RECOGNITION PROTEIN LC-RELATED"/>
    <property type="match status" value="1"/>
</dbReference>
<dbReference type="EMBL" id="FWFQ01000017">
    <property type="protein sequence ID" value="SLN47909.1"/>
    <property type="molecule type" value="Genomic_DNA"/>
</dbReference>